<evidence type="ECO:0000313" key="2">
    <source>
        <dbReference type="EMBL" id="MBB6554235.1"/>
    </source>
</evidence>
<dbReference type="GO" id="GO:0009002">
    <property type="term" value="F:serine-type D-Ala-D-Ala carboxypeptidase activity"/>
    <property type="evidence" value="ECO:0007669"/>
    <property type="project" value="UniProtKB-EC"/>
</dbReference>
<keyword evidence="2" id="KW-0378">Hydrolase</keyword>
<gene>
    <name evidence="2" type="ORF">HD593_009030</name>
</gene>
<dbReference type="PANTHER" id="PTHR46825:SF7">
    <property type="entry name" value="D-ALANYL-D-ALANINE CARBOXYPEPTIDASE"/>
    <property type="match status" value="1"/>
</dbReference>
<accession>A0A7X0U491</accession>
<dbReference type="AlphaFoldDB" id="A0A7X0U491"/>
<dbReference type="Gene3D" id="3.40.710.10">
    <property type="entry name" value="DD-peptidase/beta-lactamase superfamily"/>
    <property type="match status" value="1"/>
</dbReference>
<dbReference type="RefSeq" id="WP_185108954.1">
    <property type="nucleotide sequence ID" value="NZ_BAAAXY010000227.1"/>
</dbReference>
<sequence>MTNSTASQTYDRSILEADLKAIHDKGVPGLLAAAHTGRELLTARYGVAELGSDRPIAYDSYFRMGSTSKTFTATAVLQLVGEGLLSLDDLVEDWLPGVVRGNGNDGTRITVRRLLQQTSGLPEYMYDVPIWSAKDFQEHRFDSYTPEELVAIAMRHEPNWVPEPGDQRWNYSNTNYILLGMVIKKVTGMERAHVVRDRILRRLGLDHTFIPGDDPRLPEPHPKGYTEFPDSTEPVETTDWNLTPADAAGDLITTAADLVRFWQALLGGELLEPAQLAAMKETVPAPEWDPVFPGASYGLGIARFLSPCGPYWGHAGNTPGHTAHSGFTEDGRRGMVLFTTFWAPNEHALPIEALVNDALDHLMCAADGPRTG</sequence>
<proteinExistence type="predicted"/>
<reference evidence="2 3" key="1">
    <citation type="submission" date="2020-08" db="EMBL/GenBank/DDBJ databases">
        <title>Sequencing the genomes of 1000 actinobacteria strains.</title>
        <authorList>
            <person name="Klenk H.-P."/>
        </authorList>
    </citation>
    <scope>NUCLEOTIDE SEQUENCE [LARGE SCALE GENOMIC DNA]</scope>
    <source>
        <strain evidence="2 3">DSM 43768</strain>
    </source>
</reference>
<keyword evidence="2" id="KW-0645">Protease</keyword>
<dbReference type="Proteomes" id="UP000565579">
    <property type="component" value="Unassembled WGS sequence"/>
</dbReference>
<feature type="domain" description="Beta-lactamase-related" evidence="1">
    <location>
        <begin position="24"/>
        <end position="354"/>
    </location>
</feature>
<dbReference type="SUPFAM" id="SSF56601">
    <property type="entry name" value="beta-lactamase/transpeptidase-like"/>
    <property type="match status" value="1"/>
</dbReference>
<protein>
    <submittedName>
        <fullName evidence="2">D-alanyl-D-alanine carboxypeptidase</fullName>
        <ecNumber evidence="2">3.4.16.4</ecNumber>
    </submittedName>
</protein>
<keyword evidence="2" id="KW-0121">Carboxypeptidase</keyword>
<dbReference type="InterPro" id="IPR050491">
    <property type="entry name" value="AmpC-like"/>
</dbReference>
<keyword evidence="3" id="KW-1185">Reference proteome</keyword>
<dbReference type="EC" id="3.4.16.4" evidence="2"/>
<evidence type="ECO:0000313" key="3">
    <source>
        <dbReference type="Proteomes" id="UP000565579"/>
    </source>
</evidence>
<dbReference type="InterPro" id="IPR012338">
    <property type="entry name" value="Beta-lactam/transpept-like"/>
</dbReference>
<dbReference type="Pfam" id="PF00144">
    <property type="entry name" value="Beta-lactamase"/>
    <property type="match status" value="1"/>
</dbReference>
<evidence type="ECO:0000259" key="1">
    <source>
        <dbReference type="Pfam" id="PF00144"/>
    </source>
</evidence>
<dbReference type="InterPro" id="IPR001466">
    <property type="entry name" value="Beta-lactam-related"/>
</dbReference>
<comment type="caution">
    <text evidence="2">The sequence shown here is derived from an EMBL/GenBank/DDBJ whole genome shotgun (WGS) entry which is preliminary data.</text>
</comment>
<organism evidence="2 3">
    <name type="scientific">Nonomuraea rubra</name>
    <dbReference type="NCBI Taxonomy" id="46180"/>
    <lineage>
        <taxon>Bacteria</taxon>
        <taxon>Bacillati</taxon>
        <taxon>Actinomycetota</taxon>
        <taxon>Actinomycetes</taxon>
        <taxon>Streptosporangiales</taxon>
        <taxon>Streptosporangiaceae</taxon>
        <taxon>Nonomuraea</taxon>
    </lineage>
</organism>
<name>A0A7X0U491_9ACTN</name>
<dbReference type="EMBL" id="JACHMI010000001">
    <property type="protein sequence ID" value="MBB6554235.1"/>
    <property type="molecule type" value="Genomic_DNA"/>
</dbReference>
<dbReference type="PANTHER" id="PTHR46825">
    <property type="entry name" value="D-ALANYL-D-ALANINE-CARBOXYPEPTIDASE/ENDOPEPTIDASE AMPH"/>
    <property type="match status" value="1"/>
</dbReference>